<evidence type="ECO:0000313" key="2">
    <source>
        <dbReference type="EMBL" id="RWU84851.1"/>
    </source>
</evidence>
<dbReference type="Proteomes" id="UP000288711">
    <property type="component" value="Unassembled WGS sequence"/>
</dbReference>
<reference evidence="2 3" key="1">
    <citation type="journal article" date="2009" name="Int. J. Syst. Evol. Microbiol.">
        <title>Janibacter hoylei sp. nov., Bacillus isronensis sp. nov. and Bacillus aryabhattai sp. nov., isolated from cryotubes used for collecting air from the upper atmosphere.</title>
        <authorList>
            <person name="Shivaji S."/>
            <person name="Chaturvedi P."/>
            <person name="Begum Z."/>
            <person name="Pindi P.K."/>
            <person name="Manorama R."/>
            <person name="Padmanaban D.A."/>
            <person name="Shouche Y.S."/>
            <person name="Pawar S."/>
            <person name="Vaishampayan P."/>
            <person name="Dutt C.B."/>
            <person name="Datta G.N."/>
            <person name="Manchanda R.K."/>
            <person name="Rao U.R."/>
            <person name="Bhargava P.M."/>
            <person name="Narlikar J.V."/>
        </authorList>
    </citation>
    <scope>NUCLEOTIDE SEQUENCE [LARGE SCALE GENOMIC DNA]</scope>
    <source>
        <strain evidence="2 3">PVAS-1</strain>
    </source>
</reference>
<sequence length="156" mass="16136">MLQRGLGVATVSVVLVASGALSWSAGHWWLAGGHAPLRVGWLTGLLLLAMGGIVLVTGSRMWRMRRGRTHVEPLVAARILGLAQASAVTGAIIAGLYLGQALALAPDAGYAGRGGMALRWAVAAVGAVLLTVAGLVVQAWCRVDDDDDDEERSSLS</sequence>
<keyword evidence="1" id="KW-0812">Transmembrane</keyword>
<protein>
    <submittedName>
        <fullName evidence="2">DUF3180 domain-containing protein</fullName>
    </submittedName>
</protein>
<dbReference type="EMBL" id="PIPF01000003">
    <property type="protein sequence ID" value="RWU84851.1"/>
    <property type="molecule type" value="Genomic_DNA"/>
</dbReference>
<feature type="transmembrane region" description="Helical" evidence="1">
    <location>
        <begin position="38"/>
        <end position="58"/>
    </location>
</feature>
<comment type="caution">
    <text evidence="2">The sequence shown here is derived from an EMBL/GenBank/DDBJ whole genome shotgun (WGS) entry which is preliminary data.</text>
</comment>
<name>A0A444B8X1_9MICO</name>
<dbReference type="AlphaFoldDB" id="A0A444B8X1"/>
<organism evidence="2 3">
    <name type="scientific">Janibacter hoylei PVAS-1</name>
    <dbReference type="NCBI Taxonomy" id="1210046"/>
    <lineage>
        <taxon>Bacteria</taxon>
        <taxon>Bacillati</taxon>
        <taxon>Actinomycetota</taxon>
        <taxon>Actinomycetes</taxon>
        <taxon>Micrococcales</taxon>
        <taxon>Intrasporangiaceae</taxon>
        <taxon>Janibacter</taxon>
    </lineage>
</organism>
<feature type="transmembrane region" description="Helical" evidence="1">
    <location>
        <begin position="118"/>
        <end position="137"/>
    </location>
</feature>
<proteinExistence type="predicted"/>
<feature type="transmembrane region" description="Helical" evidence="1">
    <location>
        <begin position="79"/>
        <end position="98"/>
    </location>
</feature>
<keyword evidence="3" id="KW-1185">Reference proteome</keyword>
<dbReference type="Pfam" id="PF11377">
    <property type="entry name" value="DUF3180"/>
    <property type="match status" value="1"/>
</dbReference>
<dbReference type="RefSeq" id="WP_040880863.1">
    <property type="nucleotide sequence ID" value="NZ_ALWX01000020.1"/>
</dbReference>
<accession>A0A444B8X1</accession>
<evidence type="ECO:0000256" key="1">
    <source>
        <dbReference type="SAM" id="Phobius"/>
    </source>
</evidence>
<keyword evidence="1" id="KW-1133">Transmembrane helix</keyword>
<evidence type="ECO:0000313" key="3">
    <source>
        <dbReference type="Proteomes" id="UP000288711"/>
    </source>
</evidence>
<keyword evidence="1" id="KW-0472">Membrane</keyword>
<dbReference type="InterPro" id="IPR021517">
    <property type="entry name" value="DUF3180"/>
</dbReference>
<gene>
    <name evidence="2" type="ORF">CWN80_04620</name>
</gene>
<dbReference type="OrthoDB" id="4871313at2"/>